<reference evidence="2 3" key="1">
    <citation type="journal article" date="2016" name="Int. J. Syst. Evol. Microbiol.">
        <title>Chitinibacter fontanus sp. nov., isolated from a spring.</title>
        <authorList>
            <person name="Sheu S.Y."/>
            <person name="Li Y.S."/>
            <person name="Young C.C."/>
            <person name="Chen W.M."/>
        </authorList>
    </citation>
    <scope>NUCLEOTIDE SEQUENCE [LARGE SCALE GENOMIC DNA]</scope>
    <source>
        <strain evidence="2 3">STM-7</strain>
    </source>
</reference>
<keyword evidence="1" id="KW-0732">Signal</keyword>
<dbReference type="AlphaFoldDB" id="A0A7D5ZFR0"/>
<feature type="chain" id="PRO_5028992473" description="PEP-CTERM sorting domain-containing protein" evidence="1">
    <location>
        <begin position="20"/>
        <end position="86"/>
    </location>
</feature>
<dbReference type="RefSeq" id="WP_180305778.1">
    <property type="nucleotide sequence ID" value="NZ_CP058952.1"/>
</dbReference>
<evidence type="ECO:0000313" key="2">
    <source>
        <dbReference type="EMBL" id="QLI81668.1"/>
    </source>
</evidence>
<gene>
    <name evidence="2" type="ORF">HZU75_09050</name>
</gene>
<sequence length="86" mass="9287">MKLSVFWASSVLLAGVAQAEVIHVPDHLLVRHNFQKMSSDQPNLPVLAAATVSPARAASIAVKPELFGLIGVGMVGLVTRRRKRLF</sequence>
<feature type="signal peptide" evidence="1">
    <location>
        <begin position="1"/>
        <end position="19"/>
    </location>
</feature>
<accession>A0A7D5ZFR0</accession>
<protein>
    <recommendedName>
        <fullName evidence="4">PEP-CTERM sorting domain-containing protein</fullName>
    </recommendedName>
</protein>
<dbReference type="KEGG" id="cfon:HZU75_09050"/>
<evidence type="ECO:0000256" key="1">
    <source>
        <dbReference type="SAM" id="SignalP"/>
    </source>
</evidence>
<evidence type="ECO:0000313" key="3">
    <source>
        <dbReference type="Proteomes" id="UP000510822"/>
    </source>
</evidence>
<proteinExistence type="predicted"/>
<evidence type="ECO:0008006" key="4">
    <source>
        <dbReference type="Google" id="ProtNLM"/>
    </source>
</evidence>
<name>A0A7D5ZFR0_9NEIS</name>
<keyword evidence="3" id="KW-1185">Reference proteome</keyword>
<dbReference type="EMBL" id="CP058952">
    <property type="protein sequence ID" value="QLI81668.1"/>
    <property type="molecule type" value="Genomic_DNA"/>
</dbReference>
<organism evidence="2 3">
    <name type="scientific">Chitinibacter fontanus</name>
    <dbReference type="NCBI Taxonomy" id="1737446"/>
    <lineage>
        <taxon>Bacteria</taxon>
        <taxon>Pseudomonadati</taxon>
        <taxon>Pseudomonadota</taxon>
        <taxon>Betaproteobacteria</taxon>
        <taxon>Neisseriales</taxon>
        <taxon>Chitinibacteraceae</taxon>
        <taxon>Chitinibacter</taxon>
    </lineage>
</organism>
<dbReference type="Proteomes" id="UP000510822">
    <property type="component" value="Chromosome"/>
</dbReference>